<organism evidence="1 2">
    <name type="scientific">Limosa lapponica baueri</name>
    <dbReference type="NCBI Taxonomy" id="1758121"/>
    <lineage>
        <taxon>Eukaryota</taxon>
        <taxon>Metazoa</taxon>
        <taxon>Chordata</taxon>
        <taxon>Craniata</taxon>
        <taxon>Vertebrata</taxon>
        <taxon>Euteleostomi</taxon>
        <taxon>Archelosauria</taxon>
        <taxon>Archosauria</taxon>
        <taxon>Dinosauria</taxon>
        <taxon>Saurischia</taxon>
        <taxon>Theropoda</taxon>
        <taxon>Coelurosauria</taxon>
        <taxon>Aves</taxon>
        <taxon>Neognathae</taxon>
        <taxon>Neoaves</taxon>
        <taxon>Charadriiformes</taxon>
        <taxon>Scolopacidae</taxon>
        <taxon>Limosa</taxon>
    </lineage>
</organism>
<dbReference type="OrthoDB" id="9945861at2759"/>
<name>A0A2I0TH97_LIMLA</name>
<evidence type="ECO:0000313" key="1">
    <source>
        <dbReference type="EMBL" id="PKU33132.1"/>
    </source>
</evidence>
<protein>
    <submittedName>
        <fullName evidence="1">Uncharacterized protein</fullName>
    </submittedName>
</protein>
<sequence length="218" mass="23925">MKSKKQKDGSTGNAACLARNFYTKNIILETSPNTVVYEPSTPILTSAGLYDTIKVVDVAKDQEVNCVAKFDGKTITDNSTLSEEAEEQVTVKVCNTTDTSVQGNVGKLTFGQGTRIVIIPMVISGYEKFTFGGGTHLFVLPIDVSLCEFSIQLESYLWKWDTTDSEIRLEGASRQCSKVLLCLERFPVVNLGYLEKCSLDMVLNNADSPSANRNRGVD</sequence>
<accession>A0A2I0TH97</accession>
<dbReference type="InterPro" id="IPR013783">
    <property type="entry name" value="Ig-like_fold"/>
</dbReference>
<reference evidence="2" key="1">
    <citation type="submission" date="2017-11" db="EMBL/GenBank/DDBJ databases">
        <authorList>
            <person name="Lima N.C."/>
            <person name="Parody-Merino A.M."/>
            <person name="Battley P.F."/>
            <person name="Fidler A.E."/>
            <person name="Prosdocimi F."/>
        </authorList>
    </citation>
    <scope>NUCLEOTIDE SEQUENCE [LARGE SCALE GENOMIC DNA]</scope>
</reference>
<dbReference type="AlphaFoldDB" id="A0A2I0TH97"/>
<gene>
    <name evidence="1" type="ORF">llap_16564</name>
</gene>
<keyword evidence="2" id="KW-1185">Reference proteome</keyword>
<evidence type="ECO:0000313" key="2">
    <source>
        <dbReference type="Proteomes" id="UP000233556"/>
    </source>
</evidence>
<dbReference type="EMBL" id="KZ510433">
    <property type="protein sequence ID" value="PKU33132.1"/>
    <property type="molecule type" value="Genomic_DNA"/>
</dbReference>
<proteinExistence type="predicted"/>
<reference evidence="2" key="2">
    <citation type="submission" date="2017-12" db="EMBL/GenBank/DDBJ databases">
        <title>Genome sequence of the Bar-tailed Godwit (Limosa lapponica baueri).</title>
        <authorList>
            <person name="Lima N.C.B."/>
            <person name="Parody-Merino A.M."/>
            <person name="Battley P.F."/>
            <person name="Fidler A.E."/>
            <person name="Prosdocimi F."/>
        </authorList>
    </citation>
    <scope>NUCLEOTIDE SEQUENCE [LARGE SCALE GENOMIC DNA]</scope>
</reference>
<dbReference type="Gene3D" id="2.60.40.10">
    <property type="entry name" value="Immunoglobulins"/>
    <property type="match status" value="1"/>
</dbReference>
<dbReference type="Proteomes" id="UP000233556">
    <property type="component" value="Unassembled WGS sequence"/>
</dbReference>